<dbReference type="InterPro" id="IPR043504">
    <property type="entry name" value="Peptidase_S1_PA_chymotrypsin"/>
</dbReference>
<dbReference type="PROSITE" id="PS50240">
    <property type="entry name" value="TRYPSIN_DOM"/>
    <property type="match status" value="1"/>
</dbReference>
<dbReference type="CDD" id="cd00190">
    <property type="entry name" value="Tryp_SPc"/>
    <property type="match status" value="1"/>
</dbReference>
<keyword evidence="3 8" id="KW-0645">Protease</keyword>
<reference evidence="11" key="2">
    <citation type="journal article" date="2015" name="Gigascience">
        <title>Reconstructing a comprehensive transcriptome assembly of a white-pupal translocated strain of the pest fruit fly Bactrocera cucurbitae.</title>
        <authorList>
            <person name="Sim S.B."/>
            <person name="Calla B."/>
            <person name="Hall B."/>
            <person name="DeRego T."/>
            <person name="Geib S.M."/>
        </authorList>
    </citation>
    <scope>NUCLEOTIDE SEQUENCE</scope>
</reference>
<feature type="chain" id="PRO_5001995202" evidence="9">
    <location>
        <begin position="17"/>
        <end position="271"/>
    </location>
</feature>
<keyword evidence="7" id="KW-1015">Disulfide bond</keyword>
<keyword evidence="6" id="KW-0865">Zymogen</keyword>
<name>A0A0A1XP01_ZEUCU</name>
<dbReference type="PANTHER" id="PTHR24252:SF7">
    <property type="entry name" value="HYALIN"/>
    <property type="match status" value="1"/>
</dbReference>
<evidence type="ECO:0000256" key="6">
    <source>
        <dbReference type="ARBA" id="ARBA00023145"/>
    </source>
</evidence>
<dbReference type="InterPro" id="IPR009003">
    <property type="entry name" value="Peptidase_S1_PA"/>
</dbReference>
<evidence type="ECO:0000313" key="11">
    <source>
        <dbReference type="EMBL" id="JAD12615.1"/>
    </source>
</evidence>
<accession>A0A0A1XP01</accession>
<dbReference type="GO" id="GO:0016485">
    <property type="term" value="P:protein processing"/>
    <property type="evidence" value="ECO:0007669"/>
    <property type="project" value="UniProtKB-ARBA"/>
</dbReference>
<dbReference type="PROSITE" id="PS00134">
    <property type="entry name" value="TRYPSIN_HIS"/>
    <property type="match status" value="1"/>
</dbReference>
<dbReference type="OrthoDB" id="10061449at2759"/>
<comment type="subcellular location">
    <subcellularLocation>
        <location evidence="1">Secreted</location>
    </subcellularLocation>
</comment>
<protein>
    <submittedName>
        <fullName evidence="11">Lectizyme</fullName>
    </submittedName>
</protein>
<proteinExistence type="predicted"/>
<dbReference type="InterPro" id="IPR001254">
    <property type="entry name" value="Trypsin_dom"/>
</dbReference>
<dbReference type="PRINTS" id="PR00722">
    <property type="entry name" value="CHYMOTRYPSIN"/>
</dbReference>
<dbReference type="InterPro" id="IPR018114">
    <property type="entry name" value="TRYPSIN_HIS"/>
</dbReference>
<dbReference type="SMART" id="SM00020">
    <property type="entry name" value="Tryp_SPc"/>
    <property type="match status" value="1"/>
</dbReference>
<evidence type="ECO:0000256" key="7">
    <source>
        <dbReference type="ARBA" id="ARBA00023157"/>
    </source>
</evidence>
<dbReference type="GO" id="GO:0005576">
    <property type="term" value="C:extracellular region"/>
    <property type="evidence" value="ECO:0007669"/>
    <property type="project" value="UniProtKB-SubCell"/>
</dbReference>
<dbReference type="Gene3D" id="2.40.10.10">
    <property type="entry name" value="Trypsin-like serine proteases"/>
    <property type="match status" value="1"/>
</dbReference>
<dbReference type="EMBL" id="GBXI01001677">
    <property type="protein sequence ID" value="JAD12615.1"/>
    <property type="molecule type" value="Transcribed_RNA"/>
</dbReference>
<dbReference type="AlphaFoldDB" id="A0A0A1XP01"/>
<dbReference type="GO" id="GO:0004252">
    <property type="term" value="F:serine-type endopeptidase activity"/>
    <property type="evidence" value="ECO:0007669"/>
    <property type="project" value="InterPro"/>
</dbReference>
<sequence>MKAVIILALFVACANASSIQNFIPSLPTGRVIKGEDAVPHSAPYIVSLSNNAEKHSHLCGGTIIAKDWIVTAAHCISKPVGMGVVAGLHVRAEIDEKTQSRVVDFGLVHESYTGGVGPYDIALLHISEPLEYNEWVQPANLPQYEEIHSGEATLYGWGQVKAFNFNAAKVLQTVKIDLIEYNECKEQLAENAPIQPTNICTSSLKKGISACNGDSGGPLVQEHSGVASELIGIVSWGYIPCGSGNMPSIYTRVSAYVDWIARVQSAFYTLY</sequence>
<dbReference type="InterPro" id="IPR001314">
    <property type="entry name" value="Peptidase_S1A"/>
</dbReference>
<keyword evidence="5 8" id="KW-0720">Serine protease</keyword>
<dbReference type="PANTHER" id="PTHR24252">
    <property type="entry name" value="ACROSIN-RELATED"/>
    <property type="match status" value="1"/>
</dbReference>
<evidence type="ECO:0000256" key="9">
    <source>
        <dbReference type="SAM" id="SignalP"/>
    </source>
</evidence>
<feature type="domain" description="Peptidase S1" evidence="10">
    <location>
        <begin position="31"/>
        <end position="265"/>
    </location>
</feature>
<gene>
    <name evidence="11" type="primary">Gpl_4</name>
    <name evidence="11" type="ORF">g.12500</name>
</gene>
<feature type="signal peptide" evidence="9">
    <location>
        <begin position="1"/>
        <end position="16"/>
    </location>
</feature>
<dbReference type="SUPFAM" id="SSF50494">
    <property type="entry name" value="Trypsin-like serine proteases"/>
    <property type="match status" value="1"/>
</dbReference>
<keyword evidence="9" id="KW-0732">Signal</keyword>
<evidence type="ECO:0000256" key="2">
    <source>
        <dbReference type="ARBA" id="ARBA00022525"/>
    </source>
</evidence>
<keyword evidence="2" id="KW-0964">Secreted</keyword>
<evidence type="ECO:0000256" key="8">
    <source>
        <dbReference type="RuleBase" id="RU363034"/>
    </source>
</evidence>
<dbReference type="Pfam" id="PF00089">
    <property type="entry name" value="Trypsin"/>
    <property type="match status" value="1"/>
</dbReference>
<dbReference type="PROSITE" id="PS00135">
    <property type="entry name" value="TRYPSIN_SER"/>
    <property type="match status" value="1"/>
</dbReference>
<dbReference type="GeneID" id="105216640"/>
<dbReference type="FunFam" id="2.40.10.10:FF:000047">
    <property type="entry name" value="Trypsin eta"/>
    <property type="match status" value="1"/>
</dbReference>
<organism evidence="11">
    <name type="scientific">Zeugodacus cucurbitae</name>
    <name type="common">Melon fruit fly</name>
    <name type="synonym">Bactrocera cucurbitae</name>
    <dbReference type="NCBI Taxonomy" id="28588"/>
    <lineage>
        <taxon>Eukaryota</taxon>
        <taxon>Metazoa</taxon>
        <taxon>Ecdysozoa</taxon>
        <taxon>Arthropoda</taxon>
        <taxon>Hexapoda</taxon>
        <taxon>Insecta</taxon>
        <taxon>Pterygota</taxon>
        <taxon>Neoptera</taxon>
        <taxon>Endopterygota</taxon>
        <taxon>Diptera</taxon>
        <taxon>Brachycera</taxon>
        <taxon>Muscomorpha</taxon>
        <taxon>Tephritoidea</taxon>
        <taxon>Tephritidae</taxon>
        <taxon>Zeugodacus</taxon>
        <taxon>Zeugodacus</taxon>
    </lineage>
</organism>
<evidence type="ECO:0000256" key="3">
    <source>
        <dbReference type="ARBA" id="ARBA00022670"/>
    </source>
</evidence>
<evidence type="ECO:0000256" key="1">
    <source>
        <dbReference type="ARBA" id="ARBA00004613"/>
    </source>
</evidence>
<dbReference type="InterPro" id="IPR033116">
    <property type="entry name" value="TRYPSIN_SER"/>
</dbReference>
<reference evidence="11" key="1">
    <citation type="submission" date="2014-11" db="EMBL/GenBank/DDBJ databases">
        <authorList>
            <person name="Geib S."/>
        </authorList>
    </citation>
    <scope>NUCLEOTIDE SEQUENCE</scope>
</reference>
<keyword evidence="4 8" id="KW-0378">Hydrolase</keyword>
<evidence type="ECO:0000259" key="10">
    <source>
        <dbReference type="PROSITE" id="PS50240"/>
    </source>
</evidence>
<evidence type="ECO:0000256" key="4">
    <source>
        <dbReference type="ARBA" id="ARBA00022801"/>
    </source>
</evidence>
<evidence type="ECO:0000256" key="5">
    <source>
        <dbReference type="ARBA" id="ARBA00022825"/>
    </source>
</evidence>